<comment type="caution">
    <text evidence="2">The sequence shown here is derived from an EMBL/GenBank/DDBJ whole genome shotgun (WGS) entry which is preliminary data.</text>
</comment>
<feature type="region of interest" description="Disordered" evidence="1">
    <location>
        <begin position="63"/>
        <end position="93"/>
    </location>
</feature>
<evidence type="ECO:0000313" key="3">
    <source>
        <dbReference type="Proteomes" id="UP001358417"/>
    </source>
</evidence>
<dbReference type="RefSeq" id="XP_064701480.1">
    <property type="nucleotide sequence ID" value="XM_064852505.1"/>
</dbReference>
<dbReference type="AlphaFoldDB" id="A0AAV9MWH3"/>
<dbReference type="GeneID" id="89977124"/>
<protein>
    <submittedName>
        <fullName evidence="2">Uncharacterized protein</fullName>
    </submittedName>
</protein>
<evidence type="ECO:0000256" key="1">
    <source>
        <dbReference type="SAM" id="MobiDB-lite"/>
    </source>
</evidence>
<sequence>MLKLRYSVTCNDTRLGYPLWVALTDSISWIRSFPSIYDLDIQVKLEDPWPDLADLIRQNSDRMATSDMPDDSDDPLDVAHTTPAPGSGSTLDHTQPIDFDSLVLDLEIDLRLLRVKRLRTLRLTNAIIKVSEFLQIVCMHPHGSEWQLSIHLAETVILYYGLPATIFLDLLAQLNVRLYYEPVQTYHYMILPLGDYRVVPIYSYSAGQTRISRWQSLRLGHDCWGEPDGPCMMPSHGKSKFTNITTEFRSYILDFTSFVLSYKTHASPEPNSNITLTYEMRMKDSRIICGWVIGAPPLDYERTPGPSQTILPISTIRVFFDLSDFPGEYAEVEDY</sequence>
<name>A0AAV9MWH3_9EURO</name>
<reference evidence="2 3" key="1">
    <citation type="submission" date="2023-08" db="EMBL/GenBank/DDBJ databases">
        <title>Black Yeasts Isolated from many extreme environments.</title>
        <authorList>
            <person name="Coleine C."/>
            <person name="Stajich J.E."/>
            <person name="Selbmann L."/>
        </authorList>
    </citation>
    <scope>NUCLEOTIDE SEQUENCE [LARGE SCALE GENOMIC DNA]</scope>
    <source>
        <strain evidence="2 3">CCFEE 5792</strain>
    </source>
</reference>
<evidence type="ECO:0000313" key="2">
    <source>
        <dbReference type="EMBL" id="KAK5045869.1"/>
    </source>
</evidence>
<dbReference type="EMBL" id="JAVRRD010000034">
    <property type="protein sequence ID" value="KAK5045869.1"/>
    <property type="molecule type" value="Genomic_DNA"/>
</dbReference>
<proteinExistence type="predicted"/>
<keyword evidence="3" id="KW-1185">Reference proteome</keyword>
<organism evidence="2 3">
    <name type="scientific">Exophiala bonariae</name>
    <dbReference type="NCBI Taxonomy" id="1690606"/>
    <lineage>
        <taxon>Eukaryota</taxon>
        <taxon>Fungi</taxon>
        <taxon>Dikarya</taxon>
        <taxon>Ascomycota</taxon>
        <taxon>Pezizomycotina</taxon>
        <taxon>Eurotiomycetes</taxon>
        <taxon>Chaetothyriomycetidae</taxon>
        <taxon>Chaetothyriales</taxon>
        <taxon>Herpotrichiellaceae</taxon>
        <taxon>Exophiala</taxon>
    </lineage>
</organism>
<gene>
    <name evidence="2" type="ORF">LTR84_008962</name>
</gene>
<dbReference type="Proteomes" id="UP001358417">
    <property type="component" value="Unassembled WGS sequence"/>
</dbReference>
<accession>A0AAV9MWH3</accession>